<gene>
    <name evidence="1" type="primary">ORF85720</name>
</gene>
<evidence type="ECO:0000313" key="1">
    <source>
        <dbReference type="EMBL" id="CEK73202.1"/>
    </source>
</evidence>
<accession>A0A0B6ZXW8</accession>
<protein>
    <submittedName>
        <fullName evidence="1">Uncharacterized protein</fullName>
    </submittedName>
</protein>
<name>A0A0B6ZXW8_9EUPU</name>
<reference evidence="1" key="1">
    <citation type="submission" date="2014-12" db="EMBL/GenBank/DDBJ databases">
        <title>Insight into the proteome of Arion vulgaris.</title>
        <authorList>
            <person name="Aradska J."/>
            <person name="Bulat T."/>
            <person name="Smidak R."/>
            <person name="Sarate P."/>
            <person name="Gangsoo J."/>
            <person name="Sialana F."/>
            <person name="Bilban M."/>
            <person name="Lubec G."/>
        </authorList>
    </citation>
    <scope>NUCLEOTIDE SEQUENCE</scope>
    <source>
        <tissue evidence="1">Skin</tissue>
    </source>
</reference>
<dbReference type="EMBL" id="HACG01026337">
    <property type="protein sequence ID" value="CEK73202.1"/>
    <property type="molecule type" value="Transcribed_RNA"/>
</dbReference>
<dbReference type="AlphaFoldDB" id="A0A0B6ZXW8"/>
<proteinExistence type="predicted"/>
<organism evidence="1">
    <name type="scientific">Arion vulgaris</name>
    <dbReference type="NCBI Taxonomy" id="1028688"/>
    <lineage>
        <taxon>Eukaryota</taxon>
        <taxon>Metazoa</taxon>
        <taxon>Spiralia</taxon>
        <taxon>Lophotrochozoa</taxon>
        <taxon>Mollusca</taxon>
        <taxon>Gastropoda</taxon>
        <taxon>Heterobranchia</taxon>
        <taxon>Euthyneura</taxon>
        <taxon>Panpulmonata</taxon>
        <taxon>Eupulmonata</taxon>
        <taxon>Stylommatophora</taxon>
        <taxon>Helicina</taxon>
        <taxon>Arionoidea</taxon>
        <taxon>Arionidae</taxon>
        <taxon>Arion</taxon>
    </lineage>
</organism>
<sequence length="61" mass="7060">MYILISHLRLFHLNSDASINNYNLVSLYDSWFSSPSIINLSHINGQIDSITDLTNHHIAYR</sequence>